<feature type="domain" description="BPL/LPL catalytic" evidence="2">
    <location>
        <begin position="28"/>
        <end position="156"/>
    </location>
</feature>
<protein>
    <submittedName>
        <fullName evidence="3">Biotin/acetyl-CoA-carboxylase ligase</fullName>
    </submittedName>
</protein>
<organism evidence="3">
    <name type="scientific">uncultured bacterium URE12</name>
    <dbReference type="NCBI Taxonomy" id="581111"/>
    <lineage>
        <taxon>Bacteria</taxon>
        <taxon>environmental samples</taxon>
    </lineage>
</organism>
<evidence type="ECO:0000313" key="3">
    <source>
        <dbReference type="EMBL" id="ACM90943.1"/>
    </source>
</evidence>
<evidence type="ECO:0000256" key="1">
    <source>
        <dbReference type="ARBA" id="ARBA00022598"/>
    </source>
</evidence>
<evidence type="ECO:0000259" key="2">
    <source>
        <dbReference type="Pfam" id="PF03099"/>
    </source>
</evidence>
<dbReference type="AlphaFoldDB" id="C0JZR3"/>
<sequence length="204" mass="22324">MDKSFNNSDGATADTLPGVRYLMHLPETESTQYIAKALANAGCASKTAVIADRQTGGYGRLDHKWVSAPGGLYLSLLLRPETSPEFLSDLSGLVAGVLAGVFRERYGLSAKVKQPNDVYVFHAEKKTWLKISGVLSEASSSSAGKKSEWLVIGVNISNTELPETAVCLNEITGGNTGVMEFARQFLREFWPEYFRWELAGRLRS</sequence>
<reference evidence="3" key="1">
    <citation type="submission" date="2008-11" db="EMBL/GenBank/DDBJ databases">
        <title>Isolation and characterization of a fructose-1,6-bisphosphatase in Bacteroides sp. from a rumen metagenomic library.</title>
        <authorList>
            <person name="Wang J."/>
            <person name="Liu K."/>
            <person name="Zhao S."/>
            <person name="Bu D."/>
            <person name="Li D."/>
            <person name="Yu P."/>
            <person name="Wei H."/>
            <person name="Zhou L."/>
        </authorList>
    </citation>
    <scope>NUCLEOTIDE SEQUENCE</scope>
</reference>
<dbReference type="PANTHER" id="PTHR12835">
    <property type="entry name" value="BIOTIN PROTEIN LIGASE"/>
    <property type="match status" value="1"/>
</dbReference>
<dbReference type="InterPro" id="IPR004143">
    <property type="entry name" value="BPL_LPL_catalytic"/>
</dbReference>
<keyword evidence="1 3" id="KW-0436">Ligase</keyword>
<dbReference type="SUPFAM" id="SSF55681">
    <property type="entry name" value="Class II aaRS and biotin synthetases"/>
    <property type="match status" value="1"/>
</dbReference>
<proteinExistence type="predicted"/>
<dbReference type="PANTHER" id="PTHR12835:SF5">
    <property type="entry name" value="BIOTIN--PROTEIN LIGASE"/>
    <property type="match status" value="1"/>
</dbReference>
<dbReference type="InterPro" id="IPR045864">
    <property type="entry name" value="aa-tRNA-synth_II/BPL/LPL"/>
</dbReference>
<dbReference type="GO" id="GO:0005737">
    <property type="term" value="C:cytoplasm"/>
    <property type="evidence" value="ECO:0007669"/>
    <property type="project" value="TreeGrafter"/>
</dbReference>
<dbReference type="EMBL" id="FJ529690">
    <property type="protein sequence ID" value="ACM90943.1"/>
    <property type="molecule type" value="Genomic_DNA"/>
</dbReference>
<dbReference type="NCBIfam" id="TIGR00121">
    <property type="entry name" value="birA_ligase"/>
    <property type="match status" value="1"/>
</dbReference>
<dbReference type="InterPro" id="IPR004408">
    <property type="entry name" value="Biotin_CoA_COase_ligase"/>
</dbReference>
<dbReference type="Gene3D" id="3.30.930.10">
    <property type="entry name" value="Bira Bifunctional Protein, Domain 2"/>
    <property type="match status" value="1"/>
</dbReference>
<name>C0JZR3_9BACT</name>
<dbReference type="Pfam" id="PF03099">
    <property type="entry name" value="BPL_LplA_LipB"/>
    <property type="match status" value="1"/>
</dbReference>
<accession>C0JZR3</accession>
<dbReference type="GO" id="GO:0004077">
    <property type="term" value="F:biotin--[biotin carboxyl-carrier protein] ligase activity"/>
    <property type="evidence" value="ECO:0007669"/>
    <property type="project" value="InterPro"/>
</dbReference>